<keyword evidence="3" id="KW-1185">Reference proteome</keyword>
<sequence>MASASLPLAPTPRLRLSSDRWRWPRALLILPLPLLLVVQAREQHVAGPLLDRFGTGWVHLLAAAAAGLMCHVLVGRLTRRQVPGPAAALLVAAPVLAIFWAVPVDRWDLSTVIGLVLVTVALGGYLRFVRDANTLGGFVAGITLALAAACDLATLGYAAALAAAVPFVAGAWARQVSATTAILAVLAFPSIALYLGWLYVQWRFGATVLDGGAVAPAPDALDLARGAAAAGSGLLHAPLYLAVAAGVALRARAALPAYLLPPVMVALLVAVGVAQPPLVVNLLYTAVAVTAVRPRLPRRVWAALTAVAVAQAALVVAWPP</sequence>
<feature type="transmembrane region" description="Helical" evidence="1">
    <location>
        <begin position="265"/>
        <end position="288"/>
    </location>
</feature>
<feature type="transmembrane region" description="Helical" evidence="1">
    <location>
        <begin position="138"/>
        <end position="169"/>
    </location>
</feature>
<feature type="transmembrane region" description="Helical" evidence="1">
    <location>
        <begin position="239"/>
        <end position="259"/>
    </location>
</feature>
<gene>
    <name evidence="2" type="ORF">CLV67_104289</name>
</gene>
<proteinExistence type="predicted"/>
<protein>
    <submittedName>
        <fullName evidence="2">Uncharacterized protein</fullName>
    </submittedName>
</protein>
<evidence type="ECO:0000256" key="1">
    <source>
        <dbReference type="SAM" id="Phobius"/>
    </source>
</evidence>
<reference evidence="2 3" key="1">
    <citation type="submission" date="2018-03" db="EMBL/GenBank/DDBJ databases">
        <title>Genomic Encyclopedia of Archaeal and Bacterial Type Strains, Phase II (KMG-II): from individual species to whole genera.</title>
        <authorList>
            <person name="Goeker M."/>
        </authorList>
    </citation>
    <scope>NUCLEOTIDE SEQUENCE [LARGE SCALE GENOMIC DNA]</scope>
    <source>
        <strain evidence="2 3">DSM 43146</strain>
    </source>
</reference>
<dbReference type="RefSeq" id="WP_106317678.1">
    <property type="nucleotide sequence ID" value="NZ_BOMO01000020.1"/>
</dbReference>
<organism evidence="2 3">
    <name type="scientific">Actinoplanes italicus</name>
    <dbReference type="NCBI Taxonomy" id="113567"/>
    <lineage>
        <taxon>Bacteria</taxon>
        <taxon>Bacillati</taxon>
        <taxon>Actinomycetota</taxon>
        <taxon>Actinomycetes</taxon>
        <taxon>Micromonosporales</taxon>
        <taxon>Micromonosporaceae</taxon>
        <taxon>Actinoplanes</taxon>
    </lineage>
</organism>
<dbReference type="EMBL" id="PVMZ01000004">
    <property type="protein sequence ID" value="PRX22761.1"/>
    <property type="molecule type" value="Genomic_DNA"/>
</dbReference>
<feature type="transmembrane region" description="Helical" evidence="1">
    <location>
        <begin position="109"/>
        <end position="126"/>
    </location>
</feature>
<name>A0A2T0KH55_9ACTN</name>
<accession>A0A2T0KH55</accession>
<feature type="transmembrane region" description="Helical" evidence="1">
    <location>
        <begin position="56"/>
        <end position="74"/>
    </location>
</feature>
<feature type="transmembrane region" description="Helical" evidence="1">
    <location>
        <begin position="181"/>
        <end position="200"/>
    </location>
</feature>
<dbReference type="OrthoDB" id="10020953at2"/>
<keyword evidence="1" id="KW-0472">Membrane</keyword>
<dbReference type="Proteomes" id="UP000239415">
    <property type="component" value="Unassembled WGS sequence"/>
</dbReference>
<comment type="caution">
    <text evidence="2">The sequence shown here is derived from an EMBL/GenBank/DDBJ whole genome shotgun (WGS) entry which is preliminary data.</text>
</comment>
<evidence type="ECO:0000313" key="3">
    <source>
        <dbReference type="Proteomes" id="UP000239415"/>
    </source>
</evidence>
<feature type="transmembrane region" description="Helical" evidence="1">
    <location>
        <begin position="86"/>
        <end position="103"/>
    </location>
</feature>
<keyword evidence="1" id="KW-0812">Transmembrane</keyword>
<feature type="transmembrane region" description="Helical" evidence="1">
    <location>
        <begin position="300"/>
        <end position="318"/>
    </location>
</feature>
<dbReference type="AlphaFoldDB" id="A0A2T0KH55"/>
<keyword evidence="1" id="KW-1133">Transmembrane helix</keyword>
<evidence type="ECO:0000313" key="2">
    <source>
        <dbReference type="EMBL" id="PRX22761.1"/>
    </source>
</evidence>